<evidence type="ECO:0000256" key="1">
    <source>
        <dbReference type="ARBA" id="ARBA00001971"/>
    </source>
</evidence>
<gene>
    <name evidence="4" type="ORF">POL25_13720</name>
</gene>
<keyword evidence="3" id="KW-0560">Oxidoreductase</keyword>
<evidence type="ECO:0000256" key="2">
    <source>
        <dbReference type="ARBA" id="ARBA00010617"/>
    </source>
</evidence>
<name>A0ABT5DWM7_9BACT</name>
<comment type="caution">
    <text evidence="4">The sequence shown here is derived from an EMBL/GenBank/DDBJ whole genome shotgun (WGS) entry which is preliminary data.</text>
</comment>
<dbReference type="PANTHER" id="PTHR24305:SF166">
    <property type="entry name" value="CYTOCHROME P450 12A4, MITOCHONDRIAL-RELATED"/>
    <property type="match status" value="1"/>
</dbReference>
<dbReference type="InterPro" id="IPR017972">
    <property type="entry name" value="Cyt_P450_CS"/>
</dbReference>
<organism evidence="4 5">
    <name type="scientific">Nannocystis bainbridge</name>
    <dbReference type="NCBI Taxonomy" id="2995303"/>
    <lineage>
        <taxon>Bacteria</taxon>
        <taxon>Pseudomonadati</taxon>
        <taxon>Myxococcota</taxon>
        <taxon>Polyangia</taxon>
        <taxon>Nannocystales</taxon>
        <taxon>Nannocystaceae</taxon>
        <taxon>Nannocystis</taxon>
    </lineage>
</organism>
<dbReference type="EMBL" id="JAQNDL010000001">
    <property type="protein sequence ID" value="MDC0717960.1"/>
    <property type="molecule type" value="Genomic_DNA"/>
</dbReference>
<dbReference type="InterPro" id="IPR002401">
    <property type="entry name" value="Cyt_P450_E_grp-I"/>
</dbReference>
<dbReference type="SUPFAM" id="SSF48264">
    <property type="entry name" value="Cytochrome P450"/>
    <property type="match status" value="1"/>
</dbReference>
<keyword evidence="3" id="KW-0349">Heme</keyword>
<evidence type="ECO:0000313" key="5">
    <source>
        <dbReference type="Proteomes" id="UP001221686"/>
    </source>
</evidence>
<accession>A0ABT5DWM7</accession>
<keyword evidence="3" id="KW-0503">Monooxygenase</keyword>
<protein>
    <submittedName>
        <fullName evidence="4">Cytochrome P450</fullName>
    </submittedName>
</protein>
<keyword evidence="3" id="KW-0408">Iron</keyword>
<dbReference type="InterPro" id="IPR036396">
    <property type="entry name" value="Cyt_P450_sf"/>
</dbReference>
<dbReference type="RefSeq" id="WP_272086441.1">
    <property type="nucleotide sequence ID" value="NZ_JAQNDL010000001.1"/>
</dbReference>
<comment type="similarity">
    <text evidence="2 3">Belongs to the cytochrome P450 family.</text>
</comment>
<dbReference type="InterPro" id="IPR050121">
    <property type="entry name" value="Cytochrome_P450_monoxygenase"/>
</dbReference>
<dbReference type="PRINTS" id="PR00385">
    <property type="entry name" value="P450"/>
</dbReference>
<dbReference type="Pfam" id="PF00067">
    <property type="entry name" value="p450"/>
    <property type="match status" value="1"/>
</dbReference>
<dbReference type="PROSITE" id="PS00086">
    <property type="entry name" value="CYTOCHROME_P450"/>
    <property type="match status" value="1"/>
</dbReference>
<evidence type="ECO:0000313" key="4">
    <source>
        <dbReference type="EMBL" id="MDC0717960.1"/>
    </source>
</evidence>
<keyword evidence="3" id="KW-0479">Metal-binding</keyword>
<reference evidence="4 5" key="1">
    <citation type="submission" date="2022-11" db="EMBL/GenBank/DDBJ databases">
        <title>Minimal conservation of predation-associated metabolite biosynthetic gene clusters underscores biosynthetic potential of Myxococcota including descriptions for ten novel species: Archangium lansinium sp. nov., Myxococcus landrumus sp. nov., Nannocystis bai.</title>
        <authorList>
            <person name="Ahearne A."/>
            <person name="Stevens C."/>
            <person name="Dowd S."/>
        </authorList>
    </citation>
    <scope>NUCLEOTIDE SEQUENCE [LARGE SCALE GENOMIC DNA]</scope>
    <source>
        <strain evidence="4 5">BB15-2</strain>
    </source>
</reference>
<dbReference type="InterPro" id="IPR001128">
    <property type="entry name" value="Cyt_P450"/>
</dbReference>
<proteinExistence type="inferred from homology"/>
<dbReference type="PANTHER" id="PTHR24305">
    <property type="entry name" value="CYTOCHROME P450"/>
    <property type="match status" value="1"/>
</dbReference>
<dbReference type="CDD" id="cd11053">
    <property type="entry name" value="CYP110-like"/>
    <property type="match status" value="1"/>
</dbReference>
<dbReference type="PRINTS" id="PR00463">
    <property type="entry name" value="EP450I"/>
</dbReference>
<dbReference type="Proteomes" id="UP001221686">
    <property type="component" value="Unassembled WGS sequence"/>
</dbReference>
<evidence type="ECO:0000256" key="3">
    <source>
        <dbReference type="RuleBase" id="RU000461"/>
    </source>
</evidence>
<dbReference type="Gene3D" id="1.10.630.10">
    <property type="entry name" value="Cytochrome P450"/>
    <property type="match status" value="1"/>
</dbReference>
<sequence length="434" mass="48044">MSRPVPGPRLAPLANYRFAVDPYGFFAACKRRYGDPFAFHLAGKRLVVTGQPELARVIFTLDPDATRSFGTDHLDALLGDSSLIVVSGERHRRDRKLLTPPFHGARMRSYGAIIREATRRHAAEWKVGQPFVMQHTTQAISLEVIVRAVFGVTDPAQIAHVGESLVAVIEALHPTLLFSRHIQRDLGPLTPWRRFAAAQARAHALTRSQIAARRAQPADDILSLMLAVRDEDGHPLEDDELVDELLTLLFAGHETTAIALAWAFAWLLRAPAVFARLRAELVALGPDPDCEAVAALPYLDAVCHEVLRLWPIIPIVPRTLVRPLQLGPYELQPGTAVAVGTALLHQDPILYPDPHTFRPERFLDRKPSPFEFTPFGGGHRRCIGAAFAIYEMKQALAVLVPEYDLRLIDRTPPRPVRRNLSLGPAGGVHVVRAS</sequence>
<comment type="cofactor">
    <cofactor evidence="1">
        <name>heme</name>
        <dbReference type="ChEBI" id="CHEBI:30413"/>
    </cofactor>
</comment>
<keyword evidence="5" id="KW-1185">Reference proteome</keyword>